<dbReference type="AlphaFoldDB" id="A0A1D3JW45"/>
<dbReference type="EMBL" id="LT599583">
    <property type="protein sequence ID" value="SBW80298.1"/>
    <property type="molecule type" value="Genomic_DNA"/>
</dbReference>
<protein>
    <submittedName>
        <fullName evidence="1">Uncharacterized protein</fullName>
    </submittedName>
</protein>
<evidence type="ECO:0000313" key="2">
    <source>
        <dbReference type="Proteomes" id="UP000245431"/>
    </source>
</evidence>
<proteinExistence type="predicted"/>
<organism evidence="1 2">
    <name type="scientific">Pseudomonas veronii 1YdBTEX2</name>
    <dbReference type="NCBI Taxonomy" id="1295141"/>
    <lineage>
        <taxon>Bacteria</taxon>
        <taxon>Pseudomonadati</taxon>
        <taxon>Pseudomonadota</taxon>
        <taxon>Gammaproteobacteria</taxon>
        <taxon>Pseudomonadales</taxon>
        <taxon>Pseudomonadaceae</taxon>
        <taxon>Pseudomonas</taxon>
    </lineage>
</organism>
<sequence length="221" mass="23747">MYELAKIIGKPAAGRTGFLYSNDRELSFENGSVWQVATPDTRPKAIEAPSPHFSELPVNNFSVEDGLTIEIPNIKSIVTSTPGAPNLTKSITANPDIHQAIISALFASEPHIIPGAPAAMITSIAEITFKHPNGTEDKRTFNVFNSRLTVDQKSGLAYYASPHLDQLIKSIYPLEVQSLIGNGQAFKNKSTPCRKCSGKSPLRSAAIAARSRARSGASVKS</sequence>
<reference evidence="2" key="1">
    <citation type="submission" date="2016-07" db="EMBL/GenBank/DDBJ databases">
        <authorList>
            <person name="Florea S."/>
            <person name="Webb J.S."/>
            <person name="Jaromczyk J."/>
            <person name="Schardl C.L."/>
        </authorList>
    </citation>
    <scope>NUCLEOTIDE SEQUENCE [LARGE SCALE GENOMIC DNA]</scope>
    <source>
        <strain evidence="2">1YdBTEX2</strain>
    </source>
</reference>
<accession>A0A1D3JW45</accession>
<name>A0A1D3JW45_PSEVE</name>
<gene>
    <name evidence="1" type="ORF">PVE_R1G2412</name>
</gene>
<dbReference type="Proteomes" id="UP000245431">
    <property type="component" value="Chromosome PVE_r1"/>
</dbReference>
<evidence type="ECO:0000313" key="1">
    <source>
        <dbReference type="EMBL" id="SBW80298.1"/>
    </source>
</evidence>